<dbReference type="InterPro" id="IPR016380">
    <property type="entry name" value="Sig_transdc_His_kin_NarX/NarQ"/>
</dbReference>
<dbReference type="GO" id="GO:0046983">
    <property type="term" value="F:protein dimerization activity"/>
    <property type="evidence" value="ECO:0007669"/>
    <property type="project" value="UniProtKB-UniRule"/>
</dbReference>
<dbReference type="AlphaFoldDB" id="A0A1B7L7U9"/>
<keyword evidence="5" id="KW-0997">Cell inner membrane</keyword>
<evidence type="ECO:0000256" key="6">
    <source>
        <dbReference type="SAM" id="Phobius"/>
    </source>
</evidence>
<evidence type="ECO:0000256" key="5">
    <source>
        <dbReference type="PIRNR" id="PIRNR003167"/>
    </source>
</evidence>
<accession>A0A1B7L7U9</accession>
<comment type="subcellular location">
    <subcellularLocation>
        <location evidence="5">Cell inner membrane</location>
    </subcellularLocation>
</comment>
<feature type="transmembrane region" description="Helical" evidence="6">
    <location>
        <begin position="157"/>
        <end position="175"/>
    </location>
</feature>
<keyword evidence="5" id="KW-1003">Cell membrane</keyword>
<dbReference type="Pfam" id="PF02518">
    <property type="entry name" value="HATPase_c"/>
    <property type="match status" value="1"/>
</dbReference>
<keyword evidence="6" id="KW-0812">Transmembrane</keyword>
<dbReference type="PANTHER" id="PTHR24421">
    <property type="entry name" value="NITRATE/NITRITE SENSOR PROTEIN NARX-RELATED"/>
    <property type="match status" value="1"/>
</dbReference>
<reference evidence="9" key="1">
    <citation type="submission" date="2016-05" db="EMBL/GenBank/DDBJ databases">
        <authorList>
            <person name="Behera P."/>
            <person name="Vaishampayan P."/>
            <person name="Singh N."/>
            <person name="Raina V."/>
            <person name="Suar M."/>
            <person name="Pattnaik A."/>
            <person name="Rastogi G."/>
        </authorList>
    </citation>
    <scope>NUCLEOTIDE SEQUENCE [LARGE SCALE GENOMIC DNA]</scope>
    <source>
        <strain evidence="9">MP23</strain>
    </source>
</reference>
<keyword evidence="5" id="KW-0547">Nucleotide-binding</keyword>
<organism evidence="8 9">
    <name type="scientific">Mangrovibacter phragmitis</name>
    <dbReference type="NCBI Taxonomy" id="1691903"/>
    <lineage>
        <taxon>Bacteria</taxon>
        <taxon>Pseudomonadati</taxon>
        <taxon>Pseudomonadota</taxon>
        <taxon>Gammaproteobacteria</taxon>
        <taxon>Enterobacterales</taxon>
        <taxon>Enterobacteriaceae</taxon>
        <taxon>Mangrovibacter</taxon>
    </lineage>
</organism>
<name>A0A1B7L7U9_9ENTR</name>
<comment type="caution">
    <text evidence="8">The sequence shown here is derived from an EMBL/GenBank/DDBJ whole genome shotgun (WGS) entry which is preliminary data.</text>
</comment>
<dbReference type="Pfam" id="PF07730">
    <property type="entry name" value="HisKA_3"/>
    <property type="match status" value="1"/>
</dbReference>
<feature type="transmembrane region" description="Helical" evidence="6">
    <location>
        <begin position="13"/>
        <end position="35"/>
    </location>
</feature>
<evidence type="ECO:0000259" key="7">
    <source>
        <dbReference type="PROSITE" id="PS50109"/>
    </source>
</evidence>
<sequence>MPVPRVSTKLSQFMVPLIMLLAVLGATGMATCVWLSQEIVTSKSGIKTTDIIHTKTWQLLPLIPLAETNSRKLAEIQSILFSTSLGKAARHDNQKHQLDTLQTDWRSSLLPALLSATSPQAVTPQLEAFAKKVTDLNQVFDAHAAQHIKQAILIQKCLAVMLALLVVLIIMQLRITRYGSKKTRQSQLLPPEHASFINNATVLYRINQILNGEGSICQRIPGILYELQSVTPLQNLQLRIYEHDENQHYYEVSYTAQKETDCLNCPRGINPAPLTGTPLCWRLHNRQHFYGILLGELPESDELSGEHSQLIESAASAITAALAVEQHQVQQQQFLLMQEQSDLAKNLHDSLAQSLSSMKMQVGVLQMQSNTLDNDAQTLVGQLRHELNSSWVQMRQLLSTFRLNLNEPGLKTALEDCCEDFSQQLGFPVSLNWQGISSHIAEHQILHLIHIVREGLSNVVRHADATEASITVEENNGWVTLTLFDNGSGIPEDISENSHYGILIMRDRAQSLNAKLSLQTPPSGGTKITVHFRAAKRHLPVSTQ</sequence>
<dbReference type="GO" id="GO:0005886">
    <property type="term" value="C:plasma membrane"/>
    <property type="evidence" value="ECO:0007669"/>
    <property type="project" value="UniProtKB-SubCell"/>
</dbReference>
<evidence type="ECO:0000256" key="2">
    <source>
        <dbReference type="ARBA" id="ARBA00022679"/>
    </source>
</evidence>
<dbReference type="Proteomes" id="UP000078225">
    <property type="component" value="Unassembled WGS sequence"/>
</dbReference>
<dbReference type="GO" id="GO:0005524">
    <property type="term" value="F:ATP binding"/>
    <property type="evidence" value="ECO:0007669"/>
    <property type="project" value="UniProtKB-UniRule"/>
</dbReference>
<keyword evidence="2 5" id="KW-0808">Transferase</keyword>
<dbReference type="Gene3D" id="1.20.5.1930">
    <property type="match status" value="1"/>
</dbReference>
<dbReference type="RefSeq" id="WP_064593980.1">
    <property type="nucleotide sequence ID" value="NZ_LYRP01000001.1"/>
</dbReference>
<dbReference type="Gene3D" id="1.20.120.960">
    <property type="entry name" value="Histidine kinase NarX, sensor domain"/>
    <property type="match status" value="1"/>
</dbReference>
<comment type="catalytic activity">
    <reaction evidence="5">
        <text>ATP + protein L-histidine = ADP + protein N-phospho-L-histidine.</text>
        <dbReference type="EC" id="2.7.13.3"/>
    </reaction>
</comment>
<dbReference type="InterPro" id="IPR011712">
    <property type="entry name" value="Sig_transdc_His_kin_sub3_dim/P"/>
</dbReference>
<dbReference type="InterPro" id="IPR050482">
    <property type="entry name" value="Sensor_HK_TwoCompSys"/>
</dbReference>
<keyword evidence="5 6" id="KW-0472">Membrane</keyword>
<dbReference type="SUPFAM" id="SSF55874">
    <property type="entry name" value="ATPase domain of HSP90 chaperone/DNA topoisomerase II/histidine kinase"/>
    <property type="match status" value="1"/>
</dbReference>
<dbReference type="EMBL" id="LYRP01000001">
    <property type="protein sequence ID" value="OAT78442.1"/>
    <property type="molecule type" value="Genomic_DNA"/>
</dbReference>
<evidence type="ECO:0000313" key="8">
    <source>
        <dbReference type="EMBL" id="OAT78442.1"/>
    </source>
</evidence>
<dbReference type="GO" id="GO:0000155">
    <property type="term" value="F:phosphorelay sensor kinase activity"/>
    <property type="evidence" value="ECO:0007669"/>
    <property type="project" value="UniProtKB-UniRule"/>
</dbReference>
<feature type="domain" description="Histidine kinase" evidence="7">
    <location>
        <begin position="346"/>
        <end position="536"/>
    </location>
</feature>
<dbReference type="InterPro" id="IPR005467">
    <property type="entry name" value="His_kinase_dom"/>
</dbReference>
<keyword evidence="6" id="KW-1133">Transmembrane helix</keyword>
<keyword evidence="4 5" id="KW-0902">Two-component regulatory system</keyword>
<dbReference type="Gene3D" id="3.30.565.10">
    <property type="entry name" value="Histidine kinase-like ATPase, C-terminal domain"/>
    <property type="match status" value="1"/>
</dbReference>
<dbReference type="PANTHER" id="PTHR24421:SF51">
    <property type="entry name" value="NITRATE_NITRITE SENSOR PROTEIN NARX"/>
    <property type="match status" value="1"/>
</dbReference>
<evidence type="ECO:0000256" key="1">
    <source>
        <dbReference type="ARBA" id="ARBA00022553"/>
    </source>
</evidence>
<dbReference type="OrthoDB" id="9811306at2"/>
<dbReference type="SMART" id="SM00387">
    <property type="entry name" value="HATPase_c"/>
    <property type="match status" value="1"/>
</dbReference>
<keyword evidence="1" id="KW-0597">Phosphoprotein</keyword>
<dbReference type="InterPro" id="IPR042295">
    <property type="entry name" value="NarX-like_N_sf"/>
</dbReference>
<protein>
    <recommendedName>
        <fullName evidence="5">Sensor protein</fullName>
        <ecNumber evidence="5">2.7.13.3</ecNumber>
    </recommendedName>
</protein>
<evidence type="ECO:0000256" key="3">
    <source>
        <dbReference type="ARBA" id="ARBA00022777"/>
    </source>
</evidence>
<dbReference type="STRING" id="1691903.A9B99_01535"/>
<dbReference type="CDD" id="cd16917">
    <property type="entry name" value="HATPase_UhpB-NarQ-NarX-like"/>
    <property type="match status" value="1"/>
</dbReference>
<dbReference type="PROSITE" id="PS50109">
    <property type="entry name" value="HIS_KIN"/>
    <property type="match status" value="1"/>
</dbReference>
<dbReference type="PIRSF" id="PIRSF003167">
    <property type="entry name" value="STHK_NarX/NarQ"/>
    <property type="match status" value="1"/>
</dbReference>
<dbReference type="EC" id="2.7.13.3" evidence="5"/>
<proteinExistence type="predicted"/>
<dbReference type="InterPro" id="IPR036890">
    <property type="entry name" value="HATPase_C_sf"/>
</dbReference>
<evidence type="ECO:0000256" key="4">
    <source>
        <dbReference type="ARBA" id="ARBA00023012"/>
    </source>
</evidence>
<evidence type="ECO:0000313" key="9">
    <source>
        <dbReference type="Proteomes" id="UP000078225"/>
    </source>
</evidence>
<keyword evidence="3 5" id="KW-0418">Kinase</keyword>
<keyword evidence="5" id="KW-0067">ATP-binding</keyword>
<gene>
    <name evidence="8" type="ORF">A9B99_01535</name>
</gene>
<dbReference type="InterPro" id="IPR003594">
    <property type="entry name" value="HATPase_dom"/>
</dbReference>
<keyword evidence="9" id="KW-1185">Reference proteome</keyword>